<gene>
    <name evidence="4" type="ORF">S03H2_37337</name>
</gene>
<evidence type="ECO:0000256" key="1">
    <source>
        <dbReference type="ARBA" id="ARBA00006601"/>
    </source>
</evidence>
<feature type="non-terminal residue" evidence="4">
    <location>
        <position position="1"/>
    </location>
</feature>
<dbReference type="AlphaFoldDB" id="X1FTP0"/>
<dbReference type="Gene3D" id="1.20.5.170">
    <property type="match status" value="1"/>
</dbReference>
<dbReference type="GO" id="GO:0051287">
    <property type="term" value="F:NAD binding"/>
    <property type="evidence" value="ECO:0007669"/>
    <property type="project" value="InterPro"/>
</dbReference>
<feature type="domain" description="UDP-glucose/GDP-mannose dehydrogenase N-terminal" evidence="3">
    <location>
        <begin position="3"/>
        <end position="78"/>
    </location>
</feature>
<dbReference type="InterPro" id="IPR036291">
    <property type="entry name" value="NAD(P)-bd_dom_sf"/>
</dbReference>
<dbReference type="InterPro" id="IPR008927">
    <property type="entry name" value="6-PGluconate_DH-like_C_sf"/>
</dbReference>
<proteinExistence type="inferred from homology"/>
<dbReference type="GO" id="GO:0016616">
    <property type="term" value="F:oxidoreductase activity, acting on the CH-OH group of donors, NAD or NADP as acceptor"/>
    <property type="evidence" value="ECO:0007669"/>
    <property type="project" value="InterPro"/>
</dbReference>
<dbReference type="SUPFAM" id="SSF48179">
    <property type="entry name" value="6-phosphogluconate dehydrogenase C-terminal domain-like"/>
    <property type="match status" value="1"/>
</dbReference>
<dbReference type="PANTHER" id="PTHR43750:SF1">
    <property type="entry name" value="GDP-MANNOSE 6-DEHYDROGENASE"/>
    <property type="match status" value="1"/>
</dbReference>
<comment type="caution">
    <text evidence="4">The sequence shown here is derived from an EMBL/GenBank/DDBJ whole genome shotgun (WGS) entry which is preliminary data.</text>
</comment>
<comment type="similarity">
    <text evidence="1">Belongs to the UDP-glucose/GDP-mannose dehydrogenase family.</text>
</comment>
<dbReference type="PANTHER" id="PTHR43750">
    <property type="entry name" value="UDP-GLUCOSE 6-DEHYDROGENASE TUAD"/>
    <property type="match status" value="1"/>
</dbReference>
<accession>X1FTP0</accession>
<evidence type="ECO:0000313" key="4">
    <source>
        <dbReference type="EMBL" id="GAH48367.1"/>
    </source>
</evidence>
<protein>
    <recommendedName>
        <fullName evidence="5">UDP-glucose/GDP-mannose dehydrogenase N-terminal domain-containing protein</fullName>
    </recommendedName>
</protein>
<organism evidence="4">
    <name type="scientific">marine sediment metagenome</name>
    <dbReference type="NCBI Taxonomy" id="412755"/>
    <lineage>
        <taxon>unclassified sequences</taxon>
        <taxon>metagenomes</taxon>
        <taxon>ecological metagenomes</taxon>
    </lineage>
</organism>
<feature type="domain" description="UDP-glucose/GDP-mannose dehydrogenase dimerisation" evidence="2">
    <location>
        <begin position="93"/>
        <end position="121"/>
    </location>
</feature>
<evidence type="ECO:0000259" key="2">
    <source>
        <dbReference type="Pfam" id="PF00984"/>
    </source>
</evidence>
<dbReference type="InterPro" id="IPR014026">
    <property type="entry name" value="UDP-Glc/GDP-Man_DH_dimer"/>
</dbReference>
<reference evidence="4" key="1">
    <citation type="journal article" date="2014" name="Front. Microbiol.">
        <title>High frequency of phylogenetically diverse reductive dehalogenase-homologous genes in deep subseafloor sedimentary metagenomes.</title>
        <authorList>
            <person name="Kawai M."/>
            <person name="Futagami T."/>
            <person name="Toyoda A."/>
            <person name="Takaki Y."/>
            <person name="Nishi S."/>
            <person name="Hori S."/>
            <person name="Arai W."/>
            <person name="Tsubouchi T."/>
            <person name="Morono Y."/>
            <person name="Uchiyama I."/>
            <person name="Ito T."/>
            <person name="Fujiyama A."/>
            <person name="Inagaki F."/>
            <person name="Takami H."/>
        </authorList>
    </citation>
    <scope>NUCLEOTIDE SEQUENCE</scope>
    <source>
        <strain evidence="4">Expedition CK06-06</strain>
    </source>
</reference>
<dbReference type="Pfam" id="PF03721">
    <property type="entry name" value="UDPG_MGDP_dh_N"/>
    <property type="match status" value="1"/>
</dbReference>
<dbReference type="SUPFAM" id="SSF51735">
    <property type="entry name" value="NAD(P)-binding Rossmann-fold domains"/>
    <property type="match status" value="1"/>
</dbReference>
<evidence type="ECO:0008006" key="5">
    <source>
        <dbReference type="Google" id="ProtNLM"/>
    </source>
</evidence>
<sequence length="132" mass="15412">DITEILKEKNSYHCIIIRSTIPPGTIKKLITKYVNDQKIGICFNPEFLREGMAVSDYLDPPFIIAACSDEQSKNYISKIYEDITQEIIFLQFEEAEIIKIICNVFHALKVVFANEIGRFCNHKIWFLFFQIN</sequence>
<evidence type="ECO:0000259" key="3">
    <source>
        <dbReference type="Pfam" id="PF03721"/>
    </source>
</evidence>
<dbReference type="Pfam" id="PF00984">
    <property type="entry name" value="UDPG_MGDP_dh"/>
    <property type="match status" value="1"/>
</dbReference>
<name>X1FTP0_9ZZZZ</name>
<dbReference type="InterPro" id="IPR001732">
    <property type="entry name" value="UDP-Glc/GDP-Man_DH_N"/>
</dbReference>
<dbReference type="EMBL" id="BARU01022978">
    <property type="protein sequence ID" value="GAH48367.1"/>
    <property type="molecule type" value="Genomic_DNA"/>
</dbReference>
<dbReference type="Gene3D" id="3.40.50.720">
    <property type="entry name" value="NAD(P)-binding Rossmann-like Domain"/>
    <property type="match status" value="1"/>
</dbReference>